<name>A0AAD8NVC7_TARER</name>
<dbReference type="EMBL" id="JAUHHV010000005">
    <property type="protein sequence ID" value="KAK1422688.1"/>
    <property type="molecule type" value="Genomic_DNA"/>
</dbReference>
<evidence type="ECO:0000256" key="1">
    <source>
        <dbReference type="SAM" id="MobiDB-lite"/>
    </source>
</evidence>
<keyword evidence="3" id="KW-1185">Reference proteome</keyword>
<feature type="compositionally biased region" description="Low complexity" evidence="1">
    <location>
        <begin position="15"/>
        <end position="30"/>
    </location>
</feature>
<proteinExistence type="predicted"/>
<protein>
    <submittedName>
        <fullName evidence="2">Uncharacterized protein</fullName>
    </submittedName>
</protein>
<dbReference type="AlphaFoldDB" id="A0AAD8NVC7"/>
<reference evidence="2" key="1">
    <citation type="journal article" date="2023" name="bioRxiv">
        <title>Improved chromosome-level genome assembly for marigold (Tagetes erecta).</title>
        <authorList>
            <person name="Jiang F."/>
            <person name="Yuan L."/>
            <person name="Wang S."/>
            <person name="Wang H."/>
            <person name="Xu D."/>
            <person name="Wang A."/>
            <person name="Fan W."/>
        </authorList>
    </citation>
    <scope>NUCLEOTIDE SEQUENCE</scope>
    <source>
        <strain evidence="2">WSJ</strain>
        <tissue evidence="2">Leaf</tissue>
    </source>
</reference>
<organism evidence="2 3">
    <name type="scientific">Tagetes erecta</name>
    <name type="common">African marigold</name>
    <dbReference type="NCBI Taxonomy" id="13708"/>
    <lineage>
        <taxon>Eukaryota</taxon>
        <taxon>Viridiplantae</taxon>
        <taxon>Streptophyta</taxon>
        <taxon>Embryophyta</taxon>
        <taxon>Tracheophyta</taxon>
        <taxon>Spermatophyta</taxon>
        <taxon>Magnoliopsida</taxon>
        <taxon>eudicotyledons</taxon>
        <taxon>Gunneridae</taxon>
        <taxon>Pentapetalae</taxon>
        <taxon>asterids</taxon>
        <taxon>campanulids</taxon>
        <taxon>Asterales</taxon>
        <taxon>Asteraceae</taxon>
        <taxon>Asteroideae</taxon>
        <taxon>Heliantheae alliance</taxon>
        <taxon>Tageteae</taxon>
        <taxon>Tagetes</taxon>
    </lineage>
</organism>
<evidence type="ECO:0000313" key="3">
    <source>
        <dbReference type="Proteomes" id="UP001229421"/>
    </source>
</evidence>
<sequence>MSRDEDEETAILPLTSSSSTRSPTSFSPRTQPHHYHHVTILIHIKFLSFLFEMKVKLNHTNPCSTLPIPRNLVSKRNQESTFQFHCSNFDSSKSTLSSSLSISHLASTHTAHSAAIIHHLHSHSQFKTLIPFPPILNSSILLAKIHTQFQTLEPSIQPTIKPISSNSHSISNLKTISPNF</sequence>
<gene>
    <name evidence="2" type="ORF">QVD17_17974</name>
</gene>
<comment type="caution">
    <text evidence="2">The sequence shown here is derived from an EMBL/GenBank/DDBJ whole genome shotgun (WGS) entry which is preliminary data.</text>
</comment>
<accession>A0AAD8NVC7</accession>
<evidence type="ECO:0000313" key="2">
    <source>
        <dbReference type="EMBL" id="KAK1422688.1"/>
    </source>
</evidence>
<feature type="region of interest" description="Disordered" evidence="1">
    <location>
        <begin position="1"/>
        <end position="30"/>
    </location>
</feature>
<dbReference type="Proteomes" id="UP001229421">
    <property type="component" value="Unassembled WGS sequence"/>
</dbReference>